<dbReference type="EMBL" id="MH834595">
    <property type="protein sequence ID" value="AYN56828.1"/>
    <property type="molecule type" value="Genomic_DNA"/>
</dbReference>
<sequence>MPAKVTRIVFKSAGFRRILRSQAVMADLARRGSAIAAAAGEGVGLQRTMGANRARVTVATETREAAEREATDKTLTRAIGAGRG</sequence>
<evidence type="ECO:0000313" key="2">
    <source>
        <dbReference type="EMBL" id="AYN56828.1"/>
    </source>
</evidence>
<protein>
    <submittedName>
        <fullName evidence="2">Uncharacterized protein</fullName>
    </submittedName>
</protein>
<feature type="region of interest" description="Disordered" evidence="1">
    <location>
        <begin position="56"/>
        <end position="84"/>
    </location>
</feature>
<proteinExistence type="predicted"/>
<gene>
    <name evidence="2" type="primary">11</name>
    <name evidence="2" type="ORF">PBI_ANDREW_11</name>
</gene>
<dbReference type="RefSeq" id="YP_009815697.1">
    <property type="nucleotide sequence ID" value="NC_048098.1"/>
</dbReference>
<feature type="compositionally biased region" description="Basic and acidic residues" evidence="1">
    <location>
        <begin position="61"/>
        <end position="75"/>
    </location>
</feature>
<dbReference type="GeneID" id="55006927"/>
<organism evidence="2 3">
    <name type="scientific">Arthrobacter phage Andrew</name>
    <dbReference type="NCBI Taxonomy" id="2419946"/>
    <lineage>
        <taxon>Viruses</taxon>
        <taxon>Duplodnaviria</taxon>
        <taxon>Heunggongvirae</taxon>
        <taxon>Uroviricota</taxon>
        <taxon>Caudoviricetes</taxon>
        <taxon>Andrewvirus</taxon>
        <taxon>Andrewvirus andrew</taxon>
    </lineage>
</organism>
<keyword evidence="3" id="KW-1185">Reference proteome</keyword>
<dbReference type="KEGG" id="vg:55006927"/>
<dbReference type="Proteomes" id="UP000274668">
    <property type="component" value="Segment"/>
</dbReference>
<evidence type="ECO:0000256" key="1">
    <source>
        <dbReference type="SAM" id="MobiDB-lite"/>
    </source>
</evidence>
<evidence type="ECO:0000313" key="3">
    <source>
        <dbReference type="Proteomes" id="UP000274668"/>
    </source>
</evidence>
<name>A0A3G2KCU5_9CAUD</name>
<accession>A0A3G2KCU5</accession>
<reference evidence="2 3" key="1">
    <citation type="submission" date="2018-09" db="EMBL/GenBank/DDBJ databases">
        <authorList>
            <person name="Rimple P.A."/>
            <person name="Stoner T.H."/>
            <person name="Garlena R.A."/>
            <person name="Russell D.A."/>
            <person name="Pope W.H."/>
            <person name="Jacobs-Sera D."/>
            <person name="Hatfull G.F."/>
        </authorList>
    </citation>
    <scope>NUCLEOTIDE SEQUENCE [LARGE SCALE GENOMIC DNA]</scope>
</reference>